<organism evidence="2 3">
    <name type="scientific">Paracoccus kondratievae</name>
    <dbReference type="NCBI Taxonomy" id="135740"/>
    <lineage>
        <taxon>Bacteria</taxon>
        <taxon>Pseudomonadati</taxon>
        <taxon>Pseudomonadota</taxon>
        <taxon>Alphaproteobacteria</taxon>
        <taxon>Rhodobacterales</taxon>
        <taxon>Paracoccaceae</taxon>
        <taxon>Paracoccus</taxon>
    </lineage>
</organism>
<keyword evidence="2" id="KW-0418">Kinase</keyword>
<dbReference type="GO" id="GO:0003700">
    <property type="term" value="F:DNA-binding transcription factor activity"/>
    <property type="evidence" value="ECO:0007669"/>
    <property type="project" value="InterPro"/>
</dbReference>
<evidence type="ECO:0000313" key="2">
    <source>
        <dbReference type="EMBL" id="GLK62684.1"/>
    </source>
</evidence>
<gene>
    <name evidence="2" type="ORF">GCM10017635_01520</name>
</gene>
<dbReference type="Pfam" id="PF00480">
    <property type="entry name" value="ROK"/>
    <property type="match status" value="1"/>
</dbReference>
<sequence>MPTTMPAGSTPQGVRGQNERLILWLIRRNGPMPRAALAQAMGLSAQAVSNITRELIAAGLLDAGGERRRGKVGQPLLPLALAPEGALFLGLKVGRRLAELVLVDFAGQIRQMRVLPHAFPHPDAIRDFAIASAGEILAGLTEAQRARLSGMGIASPFYLWDWAREMEPWRGRDLRAELAEVLDMPVWLENDGSCACGAEMMFGTAELPENFLYFYIAHFAGGGVVLDGRLRLGPSRNAGAMGSFPVPGGRQVLDVASVSVLEAALGHDLPLDDAAWDLPPDILCEWLDKSAQVLSHAALGAVAALDFPLVVIDGAMPDKLRAALVEATSASLARMRHHGVTLPEVRAGTLGRSARALGAAALPLGAGFMPGGTFSAPRPGRIGQETQGAPLRSPDDR</sequence>
<dbReference type="Gene3D" id="1.10.10.10">
    <property type="entry name" value="Winged helix-like DNA-binding domain superfamily/Winged helix DNA-binding domain"/>
    <property type="match status" value="1"/>
</dbReference>
<dbReference type="InterPro" id="IPR036390">
    <property type="entry name" value="WH_DNA-bd_sf"/>
</dbReference>
<dbReference type="PANTHER" id="PTHR18964:SF169">
    <property type="entry name" value="N-ACETYLMANNOSAMINE KINASE"/>
    <property type="match status" value="1"/>
</dbReference>
<dbReference type="PANTHER" id="PTHR18964">
    <property type="entry name" value="ROK (REPRESSOR, ORF, KINASE) FAMILY"/>
    <property type="match status" value="1"/>
</dbReference>
<dbReference type="EMBL" id="BSFH01000005">
    <property type="protein sequence ID" value="GLK62684.1"/>
    <property type="molecule type" value="Genomic_DNA"/>
</dbReference>
<dbReference type="InterPro" id="IPR000600">
    <property type="entry name" value="ROK"/>
</dbReference>
<name>A0AAD3RSK6_9RHOB</name>
<dbReference type="Pfam" id="PF13412">
    <property type="entry name" value="HTH_24"/>
    <property type="match status" value="1"/>
</dbReference>
<dbReference type="SUPFAM" id="SSF53067">
    <property type="entry name" value="Actin-like ATPase domain"/>
    <property type="match status" value="1"/>
</dbReference>
<dbReference type="GO" id="GO:0019262">
    <property type="term" value="P:N-acetylneuraminate catabolic process"/>
    <property type="evidence" value="ECO:0007669"/>
    <property type="project" value="TreeGrafter"/>
</dbReference>
<keyword evidence="2" id="KW-0808">Transferase</keyword>
<dbReference type="Proteomes" id="UP001143349">
    <property type="component" value="Unassembled WGS sequence"/>
</dbReference>
<dbReference type="Gene3D" id="3.30.420.40">
    <property type="match status" value="2"/>
</dbReference>
<dbReference type="InterPro" id="IPR043129">
    <property type="entry name" value="ATPase_NBD"/>
</dbReference>
<dbReference type="InterPro" id="IPR036388">
    <property type="entry name" value="WH-like_DNA-bd_sf"/>
</dbReference>
<reference evidence="2" key="2">
    <citation type="submission" date="2023-01" db="EMBL/GenBank/DDBJ databases">
        <authorList>
            <person name="Sun Q."/>
            <person name="Evtushenko L."/>
        </authorList>
    </citation>
    <scope>NUCLEOTIDE SEQUENCE</scope>
    <source>
        <strain evidence="2">VKM B-2222</strain>
    </source>
</reference>
<comment type="caution">
    <text evidence="2">The sequence shown here is derived from an EMBL/GenBank/DDBJ whole genome shotgun (WGS) entry which is preliminary data.</text>
</comment>
<accession>A0AAD3RSK6</accession>
<dbReference type="GO" id="GO:0009384">
    <property type="term" value="F:N-acylmannosamine kinase activity"/>
    <property type="evidence" value="ECO:0007669"/>
    <property type="project" value="TreeGrafter"/>
</dbReference>
<dbReference type="SUPFAM" id="SSF46785">
    <property type="entry name" value="Winged helix' DNA-binding domain"/>
    <property type="match status" value="1"/>
</dbReference>
<dbReference type="RefSeq" id="WP_152366559.1">
    <property type="nucleotide sequence ID" value="NZ_BSFH01000005.1"/>
</dbReference>
<proteinExistence type="predicted"/>
<dbReference type="AlphaFoldDB" id="A0AAD3RSK6"/>
<reference evidence="2" key="1">
    <citation type="journal article" date="2014" name="Int. J. Syst. Evol. Microbiol.">
        <title>Complete genome sequence of Corynebacterium casei LMG S-19264T (=DSM 44701T), isolated from a smear-ripened cheese.</title>
        <authorList>
            <consortium name="US DOE Joint Genome Institute (JGI-PGF)"/>
            <person name="Walter F."/>
            <person name="Albersmeier A."/>
            <person name="Kalinowski J."/>
            <person name="Ruckert C."/>
        </authorList>
    </citation>
    <scope>NUCLEOTIDE SEQUENCE</scope>
    <source>
        <strain evidence="2">VKM B-2222</strain>
    </source>
</reference>
<evidence type="ECO:0000313" key="3">
    <source>
        <dbReference type="Proteomes" id="UP001143349"/>
    </source>
</evidence>
<protein>
    <submittedName>
        <fullName evidence="2">Sugar kinase</fullName>
    </submittedName>
</protein>
<evidence type="ECO:0000256" key="1">
    <source>
        <dbReference type="SAM" id="MobiDB-lite"/>
    </source>
</evidence>
<dbReference type="CDD" id="cd23763">
    <property type="entry name" value="ASKHA_ATPase_ROK"/>
    <property type="match status" value="1"/>
</dbReference>
<keyword evidence="3" id="KW-1185">Reference proteome</keyword>
<feature type="region of interest" description="Disordered" evidence="1">
    <location>
        <begin position="373"/>
        <end position="397"/>
    </location>
</feature>